<gene>
    <name evidence="4" type="ORF">TRIADDRAFT_57433</name>
</gene>
<dbReference type="InterPro" id="IPR011022">
    <property type="entry name" value="Arrestin_C-like"/>
</dbReference>
<evidence type="ECO:0000313" key="5">
    <source>
        <dbReference type="Proteomes" id="UP000009022"/>
    </source>
</evidence>
<dbReference type="InParanoid" id="B3RZF3"/>
<accession>B3RZF3</accession>
<dbReference type="eggNOG" id="KOG3780">
    <property type="taxonomic scope" value="Eukaryota"/>
</dbReference>
<dbReference type="InterPro" id="IPR011021">
    <property type="entry name" value="Arrestin-like_N"/>
</dbReference>
<sequence>MPKKAKSIQLIFDDDRKKFYRARDQLSGVVLLQSLGNVAVVNIKVHVFGKADTEVTEVCQDTDGKRQNLVHKAEKVYLDYFQLVCGTDDTRGLSIIPEGEHRFPFSCNLPTDLPSSLQRHKEKKVTPNAIRYYVHCVVNYSEKKSDNVYKPFQVQHLLNVDDPVFSVPPSPLIEERTVTSLACIPGDIKLTASIARQAFLNFEPILINAEIGNFSRRRLTALEVALIRNEEYNAEGVSNTKSYEIAKISTGRIAARQTIHWSSEPLPLPDYLTPTLLNCPLIKVNYQLEFTLKIPGAENITRKLDIIIGTVTNEIISQLQINPPQSQAGSRHNSTLSANPDTPPPPYSVLEPNNLDDQTPSAPEVDSMAAVAIN</sequence>
<dbReference type="EMBL" id="DS985246">
    <property type="protein sequence ID" value="EDV24192.1"/>
    <property type="molecule type" value="Genomic_DNA"/>
</dbReference>
<proteinExistence type="inferred from homology"/>
<dbReference type="GO" id="GO:0005737">
    <property type="term" value="C:cytoplasm"/>
    <property type="evidence" value="ECO:0000318"/>
    <property type="project" value="GO_Central"/>
</dbReference>
<dbReference type="GeneID" id="6754930"/>
<reference evidence="4 5" key="1">
    <citation type="journal article" date="2008" name="Nature">
        <title>The Trichoplax genome and the nature of placozoans.</title>
        <authorList>
            <person name="Srivastava M."/>
            <person name="Begovic E."/>
            <person name="Chapman J."/>
            <person name="Putnam N.H."/>
            <person name="Hellsten U."/>
            <person name="Kawashima T."/>
            <person name="Kuo A."/>
            <person name="Mitros T."/>
            <person name="Salamov A."/>
            <person name="Carpenter M.L."/>
            <person name="Signorovitch A.Y."/>
            <person name="Moreno M.A."/>
            <person name="Kamm K."/>
            <person name="Grimwood J."/>
            <person name="Schmutz J."/>
            <person name="Shapiro H."/>
            <person name="Grigoriev I.V."/>
            <person name="Buss L.W."/>
            <person name="Schierwater B."/>
            <person name="Dellaporta S.L."/>
            <person name="Rokhsar D.S."/>
        </authorList>
    </citation>
    <scope>NUCLEOTIDE SEQUENCE [LARGE SCALE GENOMIC DNA]</scope>
    <source>
        <strain evidence="4 5">Grell-BS-1999</strain>
    </source>
</reference>
<dbReference type="InterPro" id="IPR050357">
    <property type="entry name" value="Arrestin_domain-protein"/>
</dbReference>
<dbReference type="Gene3D" id="2.60.40.640">
    <property type="match status" value="2"/>
</dbReference>
<feature type="compositionally biased region" description="Polar residues" evidence="2">
    <location>
        <begin position="323"/>
        <end position="340"/>
    </location>
</feature>
<dbReference type="PhylomeDB" id="B3RZF3"/>
<evidence type="ECO:0000256" key="1">
    <source>
        <dbReference type="ARBA" id="ARBA00005298"/>
    </source>
</evidence>
<dbReference type="OrthoDB" id="2333384at2759"/>
<dbReference type="Pfam" id="PF02752">
    <property type="entry name" value="Arrestin_C"/>
    <property type="match status" value="1"/>
</dbReference>
<feature type="domain" description="Arrestin C-terminal-like" evidence="3">
    <location>
        <begin position="184"/>
        <end position="313"/>
    </location>
</feature>
<dbReference type="HOGENOM" id="CLU_740407_0_0_1"/>
<dbReference type="AlphaFoldDB" id="B3RZF3"/>
<keyword evidence="5" id="KW-1185">Reference proteome</keyword>
<dbReference type="Pfam" id="PF00339">
    <property type="entry name" value="Arrestin_N"/>
    <property type="match status" value="1"/>
</dbReference>
<dbReference type="PANTHER" id="PTHR11188:SF17">
    <property type="entry name" value="FI21816P1"/>
    <property type="match status" value="1"/>
</dbReference>
<dbReference type="KEGG" id="tad:TRIADDRAFT_57433"/>
<dbReference type="Proteomes" id="UP000009022">
    <property type="component" value="Unassembled WGS sequence"/>
</dbReference>
<evidence type="ECO:0000313" key="4">
    <source>
        <dbReference type="EMBL" id="EDV24192.1"/>
    </source>
</evidence>
<dbReference type="CTD" id="6754930"/>
<dbReference type="RefSeq" id="XP_002113718.1">
    <property type="nucleotide sequence ID" value="XM_002113682.1"/>
</dbReference>
<name>B3RZF3_TRIAD</name>
<dbReference type="InterPro" id="IPR014752">
    <property type="entry name" value="Arrestin-like_C"/>
</dbReference>
<dbReference type="OMA" id="WERLEIM"/>
<protein>
    <recommendedName>
        <fullName evidence="3">Arrestin C-terminal-like domain-containing protein</fullName>
    </recommendedName>
</protein>
<dbReference type="GO" id="GO:0015031">
    <property type="term" value="P:protein transport"/>
    <property type="evidence" value="ECO:0000318"/>
    <property type="project" value="GO_Central"/>
</dbReference>
<evidence type="ECO:0000256" key="2">
    <source>
        <dbReference type="SAM" id="MobiDB-lite"/>
    </source>
</evidence>
<organism evidence="4 5">
    <name type="scientific">Trichoplax adhaerens</name>
    <name type="common">Trichoplax reptans</name>
    <dbReference type="NCBI Taxonomy" id="10228"/>
    <lineage>
        <taxon>Eukaryota</taxon>
        <taxon>Metazoa</taxon>
        <taxon>Placozoa</taxon>
        <taxon>Uniplacotomia</taxon>
        <taxon>Trichoplacea</taxon>
        <taxon>Trichoplacidae</taxon>
        <taxon>Trichoplax</taxon>
    </lineage>
</organism>
<dbReference type="InterPro" id="IPR014756">
    <property type="entry name" value="Ig_E-set"/>
</dbReference>
<evidence type="ECO:0000259" key="3">
    <source>
        <dbReference type="SMART" id="SM01017"/>
    </source>
</evidence>
<comment type="similarity">
    <text evidence="1">Belongs to the arrestin family.</text>
</comment>
<feature type="region of interest" description="Disordered" evidence="2">
    <location>
        <begin position="323"/>
        <end position="366"/>
    </location>
</feature>
<dbReference type="PANTHER" id="PTHR11188">
    <property type="entry name" value="ARRESTIN DOMAIN CONTAINING PROTEIN"/>
    <property type="match status" value="1"/>
</dbReference>
<dbReference type="SMART" id="SM01017">
    <property type="entry name" value="Arrestin_C"/>
    <property type="match status" value="1"/>
</dbReference>
<dbReference type="SUPFAM" id="SSF81296">
    <property type="entry name" value="E set domains"/>
    <property type="match status" value="2"/>
</dbReference>